<dbReference type="EMBL" id="QRKA01000033">
    <property type="protein sequence ID" value="RHH74642.1"/>
    <property type="molecule type" value="Genomic_DNA"/>
</dbReference>
<name>A0A396F0T0_PHOVU</name>
<reference evidence="1 6" key="2">
    <citation type="journal article" date="2019" name="Nat. Med.">
        <title>A library of human gut bacterial isolates paired with longitudinal multiomics data enables mechanistic microbiome research.</title>
        <authorList>
            <person name="Poyet M."/>
            <person name="Groussin M."/>
            <person name="Gibbons S.M."/>
            <person name="Avila-Pacheco J."/>
            <person name="Jiang X."/>
            <person name="Kearney S.M."/>
            <person name="Perrotta A.R."/>
            <person name="Berdy B."/>
            <person name="Zhao S."/>
            <person name="Lieberman T.D."/>
            <person name="Swanson P.K."/>
            <person name="Smith M."/>
            <person name="Roesemann S."/>
            <person name="Alexander J.E."/>
            <person name="Rich S.A."/>
            <person name="Livny J."/>
            <person name="Vlamakis H."/>
            <person name="Clish C."/>
            <person name="Bullock K."/>
            <person name="Deik A."/>
            <person name="Scott J."/>
            <person name="Pierce K.A."/>
            <person name="Xavier R.J."/>
            <person name="Alm E.J."/>
        </authorList>
    </citation>
    <scope>NUCLEOTIDE SEQUENCE [LARGE SCALE GENOMIC DNA]</scope>
    <source>
        <strain evidence="1 6">BIOML-A73</strain>
    </source>
</reference>
<evidence type="ECO:0000313" key="3">
    <source>
        <dbReference type="EMBL" id="RHH74642.1"/>
    </source>
</evidence>
<evidence type="ECO:0000313" key="1">
    <source>
        <dbReference type="EMBL" id="KAB3563220.1"/>
    </source>
</evidence>
<dbReference type="AlphaFoldDB" id="A0A396F0T0"/>
<evidence type="ECO:0000313" key="4">
    <source>
        <dbReference type="Proteomes" id="UP000283713"/>
    </source>
</evidence>
<dbReference type="Proteomes" id="UP000283713">
    <property type="component" value="Unassembled WGS sequence"/>
</dbReference>
<comment type="caution">
    <text evidence="1">The sequence shown here is derived from an EMBL/GenBank/DDBJ whole genome shotgun (WGS) entry which is preliminary data.</text>
</comment>
<dbReference type="EMBL" id="QSAI01000035">
    <property type="protein sequence ID" value="RGW45850.1"/>
    <property type="molecule type" value="Genomic_DNA"/>
</dbReference>
<evidence type="ECO:0000313" key="6">
    <source>
        <dbReference type="Proteomes" id="UP000433382"/>
    </source>
</evidence>
<evidence type="ECO:0008006" key="7">
    <source>
        <dbReference type="Google" id="ProtNLM"/>
    </source>
</evidence>
<dbReference type="Proteomes" id="UP000285469">
    <property type="component" value="Unassembled WGS sequence"/>
</dbReference>
<proteinExistence type="predicted"/>
<accession>A0A396F0T0</accession>
<organism evidence="1 6">
    <name type="scientific">Phocaeicola vulgatus</name>
    <name type="common">Bacteroides vulgatus</name>
    <dbReference type="NCBI Taxonomy" id="821"/>
    <lineage>
        <taxon>Bacteria</taxon>
        <taxon>Pseudomonadati</taxon>
        <taxon>Bacteroidota</taxon>
        <taxon>Bacteroidia</taxon>
        <taxon>Bacteroidales</taxon>
        <taxon>Bacteroidaceae</taxon>
        <taxon>Phocaeicola</taxon>
    </lineage>
</organism>
<dbReference type="Proteomes" id="UP000433382">
    <property type="component" value="Unassembled WGS sequence"/>
</dbReference>
<gene>
    <name evidence="3" type="ORF">DW193_18640</name>
    <name evidence="2" type="ORF">DWV70_16830</name>
    <name evidence="1" type="ORF">GAY01_20990</name>
</gene>
<evidence type="ECO:0000313" key="5">
    <source>
        <dbReference type="Proteomes" id="UP000285469"/>
    </source>
</evidence>
<evidence type="ECO:0000313" key="2">
    <source>
        <dbReference type="EMBL" id="RGW45850.1"/>
    </source>
</evidence>
<reference evidence="4 5" key="1">
    <citation type="submission" date="2018-08" db="EMBL/GenBank/DDBJ databases">
        <title>A genome reference for cultivated species of the human gut microbiota.</title>
        <authorList>
            <person name="Zou Y."/>
            <person name="Xue W."/>
            <person name="Luo G."/>
        </authorList>
    </citation>
    <scope>NUCLEOTIDE SEQUENCE [LARGE SCALE GENOMIC DNA]</scope>
    <source>
        <strain evidence="2 5">AF12-25</strain>
        <strain evidence="3 4">AM16-6</strain>
    </source>
</reference>
<dbReference type="EMBL" id="WCZM01000043">
    <property type="protein sequence ID" value="KAB3563220.1"/>
    <property type="molecule type" value="Genomic_DNA"/>
</dbReference>
<protein>
    <recommendedName>
        <fullName evidence="7">Transposase</fullName>
    </recommendedName>
</protein>
<sequence>MYCCQLSRLPVPNLHRLQNQHRFTRNETLIWNFIGTFFKNIFNGCRDYVNMVPDKITWAASQC</sequence>